<dbReference type="GO" id="GO:0016887">
    <property type="term" value="F:ATP hydrolysis activity"/>
    <property type="evidence" value="ECO:0007669"/>
    <property type="project" value="InterPro"/>
</dbReference>
<dbReference type="Pfam" id="PF00005">
    <property type="entry name" value="ABC_tran"/>
    <property type="match status" value="1"/>
</dbReference>
<keyword evidence="5 8" id="KW-1133">Transmembrane helix</keyword>
<feature type="repeat" description="ANK" evidence="7">
    <location>
        <begin position="164"/>
        <end position="198"/>
    </location>
</feature>
<feature type="repeat" description="ANK" evidence="7">
    <location>
        <begin position="241"/>
        <end position="274"/>
    </location>
</feature>
<feature type="non-terminal residue" evidence="10">
    <location>
        <position position="1"/>
    </location>
</feature>
<dbReference type="GO" id="GO:0140359">
    <property type="term" value="F:ABC-type transporter activity"/>
    <property type="evidence" value="ECO:0007669"/>
    <property type="project" value="InterPro"/>
</dbReference>
<dbReference type="AlphaFoldDB" id="A0A6H5II70"/>
<dbReference type="PROSITE" id="PS00211">
    <property type="entry name" value="ABC_TRANSPORTER_1"/>
    <property type="match status" value="1"/>
</dbReference>
<dbReference type="OrthoDB" id="66620at2759"/>
<evidence type="ECO:0000313" key="10">
    <source>
        <dbReference type="EMBL" id="CAB0036164.1"/>
    </source>
</evidence>
<evidence type="ECO:0000256" key="8">
    <source>
        <dbReference type="SAM" id="Phobius"/>
    </source>
</evidence>
<dbReference type="PROSITE" id="PS50297">
    <property type="entry name" value="ANK_REP_REGION"/>
    <property type="match status" value="4"/>
</dbReference>
<dbReference type="GO" id="GO:0005886">
    <property type="term" value="C:plasma membrane"/>
    <property type="evidence" value="ECO:0007669"/>
    <property type="project" value="TreeGrafter"/>
</dbReference>
<dbReference type="InterPro" id="IPR003439">
    <property type="entry name" value="ABC_transporter-like_ATP-bd"/>
</dbReference>
<dbReference type="PROSITE" id="PS50893">
    <property type="entry name" value="ABC_TRANSPORTER_2"/>
    <property type="match status" value="1"/>
</dbReference>
<keyword evidence="11" id="KW-1185">Reference proteome</keyword>
<comment type="similarity">
    <text evidence="2">Belongs to the ABC transporter superfamily. ABCG family. Eye pigment precursor importer (TC 3.A.1.204) subfamily.</text>
</comment>
<feature type="transmembrane region" description="Helical" evidence="8">
    <location>
        <begin position="952"/>
        <end position="976"/>
    </location>
</feature>
<protein>
    <recommendedName>
        <fullName evidence="9">ABC transporter domain-containing protein</fullName>
    </recommendedName>
</protein>
<keyword evidence="6 8" id="KW-0472">Membrane</keyword>
<dbReference type="InterPro" id="IPR027417">
    <property type="entry name" value="P-loop_NTPase"/>
</dbReference>
<keyword evidence="4 8" id="KW-0812">Transmembrane</keyword>
<dbReference type="InterPro" id="IPR017871">
    <property type="entry name" value="ABC_transporter-like_CS"/>
</dbReference>
<name>A0A6H5II70_9HYME</name>
<evidence type="ECO:0000256" key="4">
    <source>
        <dbReference type="ARBA" id="ARBA00022692"/>
    </source>
</evidence>
<dbReference type="SMART" id="SM00248">
    <property type="entry name" value="ANK"/>
    <property type="match status" value="11"/>
</dbReference>
<feature type="repeat" description="ANK" evidence="7">
    <location>
        <begin position="391"/>
        <end position="419"/>
    </location>
</feature>
<reference evidence="10 11" key="1">
    <citation type="submission" date="2020-02" db="EMBL/GenBank/DDBJ databases">
        <authorList>
            <person name="Ferguson B K."/>
        </authorList>
    </citation>
    <scope>NUCLEOTIDE SEQUENCE [LARGE SCALE GENOMIC DNA]</scope>
</reference>
<gene>
    <name evidence="10" type="ORF">TBRA_LOCUS8044</name>
</gene>
<feature type="domain" description="ABC transporter" evidence="9">
    <location>
        <begin position="563"/>
        <end position="798"/>
    </location>
</feature>
<keyword evidence="3" id="KW-0813">Transport</keyword>
<feature type="transmembrane region" description="Helical" evidence="8">
    <location>
        <begin position="908"/>
        <end position="932"/>
    </location>
</feature>
<dbReference type="InterPro" id="IPR013525">
    <property type="entry name" value="ABC2_TM"/>
</dbReference>
<dbReference type="Proteomes" id="UP000479190">
    <property type="component" value="Unassembled WGS sequence"/>
</dbReference>
<evidence type="ECO:0000259" key="9">
    <source>
        <dbReference type="PROSITE" id="PS50893"/>
    </source>
</evidence>
<keyword evidence="7" id="KW-0040">ANK repeat</keyword>
<evidence type="ECO:0000256" key="5">
    <source>
        <dbReference type="ARBA" id="ARBA00022989"/>
    </source>
</evidence>
<dbReference type="GO" id="GO:0005524">
    <property type="term" value="F:ATP binding"/>
    <property type="evidence" value="ECO:0007669"/>
    <property type="project" value="InterPro"/>
</dbReference>
<accession>A0A6H5II70</accession>
<dbReference type="Pfam" id="PF12796">
    <property type="entry name" value="Ank_2"/>
    <property type="match status" value="3"/>
</dbReference>
<evidence type="ECO:0000256" key="1">
    <source>
        <dbReference type="ARBA" id="ARBA00004141"/>
    </source>
</evidence>
<dbReference type="Gene3D" id="1.25.40.20">
    <property type="entry name" value="Ankyrin repeat-containing domain"/>
    <property type="match status" value="4"/>
</dbReference>
<dbReference type="SUPFAM" id="SSF52540">
    <property type="entry name" value="P-loop containing nucleoside triphosphate hydrolases"/>
    <property type="match status" value="1"/>
</dbReference>
<dbReference type="PANTHER" id="PTHR48041">
    <property type="entry name" value="ABC TRANSPORTER G FAMILY MEMBER 28"/>
    <property type="match status" value="1"/>
</dbReference>
<evidence type="ECO:0000256" key="3">
    <source>
        <dbReference type="ARBA" id="ARBA00022448"/>
    </source>
</evidence>
<feature type="transmembrane region" description="Helical" evidence="8">
    <location>
        <begin position="876"/>
        <end position="896"/>
    </location>
</feature>
<dbReference type="InterPro" id="IPR002110">
    <property type="entry name" value="Ankyrin_rpt"/>
</dbReference>
<evidence type="ECO:0000256" key="2">
    <source>
        <dbReference type="ARBA" id="ARBA00005814"/>
    </source>
</evidence>
<dbReference type="Gene3D" id="3.40.50.300">
    <property type="entry name" value="P-loop containing nucleotide triphosphate hydrolases"/>
    <property type="match status" value="1"/>
</dbReference>
<dbReference type="EMBL" id="CADCXV010000809">
    <property type="protein sequence ID" value="CAB0036164.1"/>
    <property type="molecule type" value="Genomic_DNA"/>
</dbReference>
<feature type="repeat" description="ANK" evidence="7">
    <location>
        <begin position="90"/>
        <end position="122"/>
    </location>
</feature>
<dbReference type="Pfam" id="PF01061">
    <property type="entry name" value="ABC2_membrane"/>
    <property type="match status" value="1"/>
</dbReference>
<dbReference type="PANTHER" id="PTHR48041:SF15">
    <property type="entry name" value="FI05267P"/>
    <property type="match status" value="1"/>
</dbReference>
<evidence type="ECO:0000313" key="11">
    <source>
        <dbReference type="Proteomes" id="UP000479190"/>
    </source>
</evidence>
<sequence>FVARTSGYKYEPQVDKNGKPLLHRTTPVHIAAGRKCYFLMDDLFKIYNRFDLNYTTKDGLTHFHVACMYGLGDVVEKFLELGQDPNCLWQGYTPLHLTVRRKCKKVAQLLLENNADPNLANVKGWTLLHLLCRRSNEDDYEMAEMLFEFSDKYQPVLIDAQDNSGNTPLHLALNQPRIFAKMIELLLRRGSDPNVANKDGLTPLHIICKSFDPDMLMKIFLKSNLELDRQVQVDARDKSDAGDSPLHMALRYEPVVEVIELLLKHGCDPNLPNEKGFTPLHDLCIWNNSSKFADILLLHGLHNDTYKLKQDAQDKFGDTPLHCAPKFHSRDLTEWLLMRADADPNLSNEEGLTPLHIMCNDRKDAHELAELFFKINDKRKRKWQVDARDKLGRTPLQWAVASLNQGMVDILLDRGADLSDFVFSTESHLDERFKIVNHHMKSVRLLEIVKCLEKRGYKLDRSDALIIMKMFAKYELFEKSTDLEKCWYDDEEFAMEPKELTIKPDLSLYDLIQLRPKAAEKLLTFTDYFKLSLRNLPGSLRGTCAVHLCEKASRRFFMLWSLDPFLELTRYQLPILCCEIILEQLMNEDLYNICSVATGKSSQVTRELHCISILCEGAAGIININGHPRDLKDFRRTSCYIMQEDLVQPKLTVREAMYFAADLKLGSKVSKSDRKAVVDDILVTLRLHAARNTVTERLSGGERKRLSIALELVNNPPVIFLDEPTTGLDELSSVQCIDLLQRVALSGRTVICSIHTPSANILAKFHHVYCVAAGQCSYRGPVSDIVPFMSRIGLECPKHYNPADFLIEVSSGEYGYDWIDRMVVKIDKRRPVVLQAKLDTPAYKFDKKERFQISWWEQFSILFRRKMLQSLRDKNYLYLKIVLHIFLGFIIGGLFLDIGNDGSKTLFNFGFCFTCIIVFLYIPMLPVLLHFPQEVQLIKREHFNRWYDLGPYFSALTVSNIPAQLILCVLYLSMVYPITSQPIEAPRFIMFIATCMVCALIAESMAMAIGSTLSIVNGMFVGPALTVPLMLFAVQGIGDEAPLPIYRKIIMYCSYIRYGLEGLIVATYGNNRAKLPCPEEEIYCHYAVPRQLLRAMGIVKPRKECHNYHYPYTAALKCKPNTNCRPRTSRIDRVSTIKGFQSVEVVETCDCLPVHTCRRDPYSQILHVGTPYQILGIRGKIDEDKLIESPPQFMAELYDAVTDKDGAVIARNPYNARIVRSIREIGAQLGTSK</sequence>
<feature type="transmembrane region" description="Helical" evidence="8">
    <location>
        <begin position="988"/>
        <end position="1009"/>
    </location>
</feature>
<proteinExistence type="inferred from homology"/>
<organism evidence="10 11">
    <name type="scientific">Trichogramma brassicae</name>
    <dbReference type="NCBI Taxonomy" id="86971"/>
    <lineage>
        <taxon>Eukaryota</taxon>
        <taxon>Metazoa</taxon>
        <taxon>Ecdysozoa</taxon>
        <taxon>Arthropoda</taxon>
        <taxon>Hexapoda</taxon>
        <taxon>Insecta</taxon>
        <taxon>Pterygota</taxon>
        <taxon>Neoptera</taxon>
        <taxon>Endopterygota</taxon>
        <taxon>Hymenoptera</taxon>
        <taxon>Apocrita</taxon>
        <taxon>Proctotrupomorpha</taxon>
        <taxon>Chalcidoidea</taxon>
        <taxon>Trichogrammatidae</taxon>
        <taxon>Trichogramma</taxon>
    </lineage>
</organism>
<dbReference type="PROSITE" id="PS50088">
    <property type="entry name" value="ANK_REPEAT"/>
    <property type="match status" value="4"/>
</dbReference>
<dbReference type="SUPFAM" id="SSF48403">
    <property type="entry name" value="Ankyrin repeat"/>
    <property type="match status" value="2"/>
</dbReference>
<evidence type="ECO:0000256" key="7">
    <source>
        <dbReference type="PROSITE-ProRule" id="PRU00023"/>
    </source>
</evidence>
<dbReference type="InterPro" id="IPR050352">
    <property type="entry name" value="ABCG_transporters"/>
</dbReference>
<comment type="subcellular location">
    <subcellularLocation>
        <location evidence="1">Membrane</location>
        <topology evidence="1">Multi-pass membrane protein</topology>
    </subcellularLocation>
</comment>
<evidence type="ECO:0000256" key="6">
    <source>
        <dbReference type="ARBA" id="ARBA00023136"/>
    </source>
</evidence>
<dbReference type="InterPro" id="IPR036770">
    <property type="entry name" value="Ankyrin_rpt-contain_sf"/>
</dbReference>